<keyword evidence="6" id="KW-1185">Reference proteome</keyword>
<dbReference type="SUPFAM" id="SSF53474">
    <property type="entry name" value="alpha/beta-Hydrolases"/>
    <property type="match status" value="1"/>
</dbReference>
<dbReference type="GO" id="GO:0016787">
    <property type="term" value="F:hydrolase activity"/>
    <property type="evidence" value="ECO:0007669"/>
    <property type="project" value="UniProtKB-KW"/>
</dbReference>
<dbReference type="RefSeq" id="WP_318219310.1">
    <property type="nucleotide sequence ID" value="NZ_JBEPCO010000071.1"/>
</dbReference>
<dbReference type="InterPro" id="IPR029058">
    <property type="entry name" value="AB_hydrolase_fold"/>
</dbReference>
<dbReference type="InterPro" id="IPR016292">
    <property type="entry name" value="Epoxide_hydrolase"/>
</dbReference>
<keyword evidence="2" id="KW-0058">Aromatic hydrocarbons catabolism</keyword>
<evidence type="ECO:0000256" key="1">
    <source>
        <dbReference type="ARBA" id="ARBA00010088"/>
    </source>
</evidence>
<protein>
    <submittedName>
        <fullName evidence="5">Epoxide hydrolase family protein</fullName>
    </submittedName>
</protein>
<feature type="domain" description="Epoxide hydrolase N-terminal" evidence="4">
    <location>
        <begin position="1"/>
        <end position="105"/>
    </location>
</feature>
<sequence>MRPFQVQIPQADIDDLKRRLSETRWPELVDVGWSRGAPLSYIKELAEYWRDGFDWRAAERRINQYPQFTTEIDGATIHFLHVRSPEPDATPMVITHGWPGTPVEFLDIIGPLTDPRAHGGDPADAFHLVIPSLPGFGLSGPLKSAGWELGRIAMAWSKLMASLGYERYIAQGGDIGAFTSLLLGAIDPSHLAGIHVNLLQTNLSGEPGELETLSDADKARLAVSERFLDDLSGPMKMQSTRPHTIGYMLNDSPVAQLAYLLEMFKHWAQTENVPEDAVDRDLMLTHISLFWFTATGGSAAQAHYELKPFLPITSLIGRSPTLDVPMGVAVYPGALFQPVRSLAERDFKQIVHWAELDRGGHFSAMEEPDLFVDDLRTFNRTLKKL</sequence>
<dbReference type="Proteomes" id="UP001490330">
    <property type="component" value="Unassembled WGS sequence"/>
</dbReference>
<dbReference type="PANTHER" id="PTHR21661">
    <property type="entry name" value="EPOXIDE HYDROLASE 1-RELATED"/>
    <property type="match status" value="1"/>
</dbReference>
<dbReference type="Pfam" id="PF06441">
    <property type="entry name" value="EHN"/>
    <property type="match status" value="1"/>
</dbReference>
<dbReference type="EMBL" id="JBEPCV010000050">
    <property type="protein sequence ID" value="MER6908741.1"/>
    <property type="molecule type" value="Genomic_DNA"/>
</dbReference>
<proteinExistence type="inferred from homology"/>
<dbReference type="InterPro" id="IPR000639">
    <property type="entry name" value="Epox_hydrolase-like"/>
</dbReference>
<name>A0ABV1VQH0_9ACTN</name>
<evidence type="ECO:0000256" key="3">
    <source>
        <dbReference type="ARBA" id="ARBA00022801"/>
    </source>
</evidence>
<accession>A0ABV1VQH0</accession>
<organism evidence="5 6">
    <name type="scientific">Streptomyces flaveolus</name>
    <dbReference type="NCBI Taxonomy" id="67297"/>
    <lineage>
        <taxon>Bacteria</taxon>
        <taxon>Bacillati</taxon>
        <taxon>Actinomycetota</taxon>
        <taxon>Actinomycetes</taxon>
        <taxon>Kitasatosporales</taxon>
        <taxon>Streptomycetaceae</taxon>
        <taxon>Streptomyces</taxon>
    </lineage>
</organism>
<dbReference type="PRINTS" id="PR00412">
    <property type="entry name" value="EPOXHYDRLASE"/>
</dbReference>
<dbReference type="PANTHER" id="PTHR21661:SF35">
    <property type="entry name" value="EPOXIDE HYDROLASE"/>
    <property type="match status" value="1"/>
</dbReference>
<comment type="caution">
    <text evidence="5">The sequence shown here is derived from an EMBL/GenBank/DDBJ whole genome shotgun (WGS) entry which is preliminary data.</text>
</comment>
<evidence type="ECO:0000313" key="6">
    <source>
        <dbReference type="Proteomes" id="UP001490330"/>
    </source>
</evidence>
<evidence type="ECO:0000256" key="2">
    <source>
        <dbReference type="ARBA" id="ARBA00022797"/>
    </source>
</evidence>
<keyword evidence="3 5" id="KW-0378">Hydrolase</keyword>
<comment type="similarity">
    <text evidence="1">Belongs to the peptidase S33 family.</text>
</comment>
<evidence type="ECO:0000259" key="4">
    <source>
        <dbReference type="Pfam" id="PF06441"/>
    </source>
</evidence>
<dbReference type="Gene3D" id="3.40.50.1820">
    <property type="entry name" value="alpha/beta hydrolase"/>
    <property type="match status" value="1"/>
</dbReference>
<gene>
    <name evidence="5" type="ORF">ABT322_34440</name>
</gene>
<dbReference type="InterPro" id="IPR010497">
    <property type="entry name" value="Epoxide_hydro_N"/>
</dbReference>
<reference evidence="5 6" key="1">
    <citation type="submission" date="2024-06" db="EMBL/GenBank/DDBJ databases">
        <title>The Natural Products Discovery Center: Release of the First 8490 Sequenced Strains for Exploring Actinobacteria Biosynthetic Diversity.</title>
        <authorList>
            <person name="Kalkreuter E."/>
            <person name="Kautsar S.A."/>
            <person name="Yang D."/>
            <person name="Bader C.D."/>
            <person name="Teijaro C.N."/>
            <person name="Fluegel L."/>
            <person name="Davis C.M."/>
            <person name="Simpson J.R."/>
            <person name="Lauterbach L."/>
            <person name="Steele A.D."/>
            <person name="Gui C."/>
            <person name="Meng S."/>
            <person name="Li G."/>
            <person name="Viehrig K."/>
            <person name="Ye F."/>
            <person name="Su P."/>
            <person name="Kiefer A.F."/>
            <person name="Nichols A."/>
            <person name="Cepeda A.J."/>
            <person name="Yan W."/>
            <person name="Fan B."/>
            <person name="Jiang Y."/>
            <person name="Adhikari A."/>
            <person name="Zheng C.-J."/>
            <person name="Schuster L."/>
            <person name="Cowan T.M."/>
            <person name="Smanski M.J."/>
            <person name="Chevrette M.G."/>
            <person name="De Carvalho L.P.S."/>
            <person name="Shen B."/>
        </authorList>
    </citation>
    <scope>NUCLEOTIDE SEQUENCE [LARGE SCALE GENOMIC DNA]</scope>
    <source>
        <strain evidence="5 6">NPDC000632</strain>
    </source>
</reference>
<dbReference type="PIRSF" id="PIRSF001112">
    <property type="entry name" value="Epoxide_hydrolase"/>
    <property type="match status" value="1"/>
</dbReference>
<evidence type="ECO:0000313" key="5">
    <source>
        <dbReference type="EMBL" id="MER6908741.1"/>
    </source>
</evidence>